<dbReference type="InterPro" id="IPR012349">
    <property type="entry name" value="Split_barrel_FMN-bd"/>
</dbReference>
<evidence type="ECO:0000259" key="5">
    <source>
        <dbReference type="Pfam" id="PF12945"/>
    </source>
</evidence>
<dbReference type="KEGG" id="vfl:AL536_02750"/>
<evidence type="ECO:0000313" key="6">
    <source>
        <dbReference type="EMBL" id="AMF92416.1"/>
    </source>
</evidence>
<sequence>MAASNSKDPSDLIKYLKPGMKISATIQFGPDDNYAFSTSLVGFKAEQCLILDMPIKAQEALVMRKLVNVQIVVRGMSDTELGHVIAFNTSVIQVISSPCALIFIRPPKHFFTKTIREHERYKISIPVALTEKSEQLERSFNGTLVDFSISGCGVFVSGENELTVNNTIRISSELDALLPDDLACHIANIRRQSKGHMIGVQFNNPLTMSDELKMVLFDQTFKSGIL</sequence>
<feature type="domain" description="Type III secretion system flagellar brake protein YcgR PilZN" evidence="5">
    <location>
        <begin position="17"/>
        <end position="107"/>
    </location>
</feature>
<feature type="domain" description="PilZ" evidence="4">
    <location>
        <begin position="116"/>
        <end position="211"/>
    </location>
</feature>
<dbReference type="EMBL" id="CP014034">
    <property type="protein sequence ID" value="AMF92416.1"/>
    <property type="molecule type" value="Genomic_DNA"/>
</dbReference>
<dbReference type="AlphaFoldDB" id="A0AAX2LVC4"/>
<name>A0AAX2LVC4_VIBFL</name>
<dbReference type="Gene3D" id="2.30.110.10">
    <property type="entry name" value="Electron Transport, Fmn-binding Protein, Chain A"/>
    <property type="match status" value="1"/>
</dbReference>
<reference evidence="8" key="1">
    <citation type="submission" date="2015-12" db="EMBL/GenBank/DDBJ databases">
        <title>FDA dAtabase for Regulatory Grade micrObial Sequences (FDA-ARGOS): Supporting development and validation of Infectious Disease Dx tests.</title>
        <authorList>
            <person name="Hoffmann M."/>
            <person name="Allard M."/>
            <person name="Evans P."/>
            <person name="Brown E."/>
            <person name="Tallon L.J."/>
            <person name="Sadzewicz L."/>
            <person name="Sengamalay N."/>
            <person name="Ott S."/>
            <person name="Godinez A."/>
            <person name="Nagaraj S."/>
            <person name="Vyas G."/>
            <person name="Aluvathingal J."/>
            <person name="Nadendla S."/>
            <person name="Geyer C."/>
            <person name="Sichtig H."/>
        </authorList>
    </citation>
    <scope>NUCLEOTIDE SEQUENCE [LARGE SCALE GENOMIC DNA]</scope>
    <source>
        <strain evidence="8">ATCC 33809</strain>
    </source>
</reference>
<gene>
    <name evidence="6" type="ORF">AL536_02750</name>
    <name evidence="7" type="ORF">NCTC11327_04133</name>
</gene>
<protein>
    <submittedName>
        <fullName evidence="6">Flagellar brake protein</fullName>
    </submittedName>
    <submittedName>
        <fullName evidence="7">Pilus assembly protein PilZ</fullName>
    </submittedName>
</protein>
<dbReference type="Pfam" id="PF07238">
    <property type="entry name" value="PilZ"/>
    <property type="match status" value="1"/>
</dbReference>
<keyword evidence="1" id="KW-0973">c-di-GMP</keyword>
<dbReference type="Proteomes" id="UP000057088">
    <property type="component" value="Chromosome 1"/>
</dbReference>
<keyword evidence="8" id="KW-1185">Reference proteome</keyword>
<proteinExistence type="predicted"/>
<dbReference type="GeneID" id="29383675"/>
<keyword evidence="2" id="KW-0547">Nucleotide-binding</keyword>
<keyword evidence="6" id="KW-0969">Cilium</keyword>
<keyword evidence="6" id="KW-0966">Cell projection</keyword>
<dbReference type="InterPro" id="IPR009926">
    <property type="entry name" value="T3SS_YcgR_PilZN"/>
</dbReference>
<reference evidence="6" key="2">
    <citation type="submission" date="2018-01" db="EMBL/GenBank/DDBJ databases">
        <title>FDA dAtabase for Regulatory Grade micrObial Sequences (FDA-ARGOS): Supporting development and validation of Infectious Disease Dx tests.</title>
        <authorList>
            <person name="Hoffmann M."/>
            <person name="Allard M."/>
            <person name="Evans P."/>
            <person name="Brown E."/>
            <person name="Tallon L."/>
            <person name="Sadzewicz L."/>
            <person name="Sengamalay N."/>
            <person name="Ott S."/>
            <person name="Godinez A."/>
            <person name="Nagaraj S."/>
            <person name="Vyas G."/>
            <person name="Aluvathingal J."/>
            <person name="Nadendla S."/>
            <person name="Geyer C."/>
            <person name="Sichtig H."/>
        </authorList>
    </citation>
    <scope>NUCLEOTIDE SEQUENCE</scope>
    <source>
        <strain evidence="6">ATCC 33809</strain>
    </source>
</reference>
<evidence type="ECO:0000313" key="7">
    <source>
        <dbReference type="EMBL" id="SUQ27260.1"/>
    </source>
</evidence>
<dbReference type="EMBL" id="UHIP01000002">
    <property type="protein sequence ID" value="SUQ27260.1"/>
    <property type="molecule type" value="Genomic_DNA"/>
</dbReference>
<dbReference type="Gene3D" id="2.40.10.220">
    <property type="entry name" value="predicted glycosyltransferase like domains"/>
    <property type="match status" value="1"/>
</dbReference>
<dbReference type="InterPro" id="IPR009875">
    <property type="entry name" value="PilZ_domain"/>
</dbReference>
<evidence type="ECO:0000256" key="1">
    <source>
        <dbReference type="ARBA" id="ARBA00022636"/>
    </source>
</evidence>
<dbReference type="Proteomes" id="UP000254626">
    <property type="component" value="Unassembled WGS sequence"/>
</dbReference>
<evidence type="ECO:0000313" key="9">
    <source>
        <dbReference type="Proteomes" id="UP000254626"/>
    </source>
</evidence>
<evidence type="ECO:0000313" key="8">
    <source>
        <dbReference type="Proteomes" id="UP000057088"/>
    </source>
</evidence>
<reference evidence="7 9" key="3">
    <citation type="submission" date="2018-06" db="EMBL/GenBank/DDBJ databases">
        <authorList>
            <consortium name="Pathogen Informatics"/>
            <person name="Doyle S."/>
        </authorList>
    </citation>
    <scope>NUCLEOTIDE SEQUENCE [LARGE SCALE GENOMIC DNA]</scope>
    <source>
        <strain evidence="7 9">NCTC11327</strain>
    </source>
</reference>
<keyword evidence="3" id="KW-0975">Bacterial flagellum</keyword>
<keyword evidence="6" id="KW-0282">Flagellum</keyword>
<dbReference type="Pfam" id="PF12945">
    <property type="entry name" value="PilZNR"/>
    <property type="match status" value="1"/>
</dbReference>
<dbReference type="GO" id="GO:0035438">
    <property type="term" value="F:cyclic-di-GMP binding"/>
    <property type="evidence" value="ECO:0007669"/>
    <property type="project" value="InterPro"/>
</dbReference>
<accession>A0AAX2LVC4</accession>
<organism evidence="7 9">
    <name type="scientific">Vibrio fluvialis</name>
    <dbReference type="NCBI Taxonomy" id="676"/>
    <lineage>
        <taxon>Bacteria</taxon>
        <taxon>Pseudomonadati</taxon>
        <taxon>Pseudomonadota</taxon>
        <taxon>Gammaproteobacteria</taxon>
        <taxon>Vibrionales</taxon>
        <taxon>Vibrionaceae</taxon>
        <taxon>Vibrio</taxon>
    </lineage>
</organism>
<evidence type="ECO:0000259" key="4">
    <source>
        <dbReference type="Pfam" id="PF07238"/>
    </source>
</evidence>
<dbReference type="RefSeq" id="WP_020433710.1">
    <property type="nucleotide sequence ID" value="NZ_AP028132.1"/>
</dbReference>
<dbReference type="SUPFAM" id="SSF141371">
    <property type="entry name" value="PilZ domain-like"/>
    <property type="match status" value="2"/>
</dbReference>
<evidence type="ECO:0000256" key="3">
    <source>
        <dbReference type="ARBA" id="ARBA00023143"/>
    </source>
</evidence>
<evidence type="ECO:0000256" key="2">
    <source>
        <dbReference type="ARBA" id="ARBA00022741"/>
    </source>
</evidence>